<keyword evidence="3" id="KW-1185">Reference proteome</keyword>
<dbReference type="Pfam" id="PF07963">
    <property type="entry name" value="N_methyl"/>
    <property type="match status" value="1"/>
</dbReference>
<protein>
    <submittedName>
        <fullName evidence="2">Type IV pilus assembly protein PilW</fullName>
    </submittedName>
</protein>
<dbReference type="Pfam" id="PF16074">
    <property type="entry name" value="PilW"/>
    <property type="match status" value="1"/>
</dbReference>
<keyword evidence="1" id="KW-0812">Transmembrane</keyword>
<dbReference type="AlphaFoldDB" id="A0A2W7P2V9"/>
<feature type="transmembrane region" description="Helical" evidence="1">
    <location>
        <begin position="26"/>
        <end position="49"/>
    </location>
</feature>
<dbReference type="EMBL" id="QKZN01000003">
    <property type="protein sequence ID" value="PZX30361.1"/>
    <property type="molecule type" value="Genomic_DNA"/>
</dbReference>
<dbReference type="InterPro" id="IPR012902">
    <property type="entry name" value="N_methyl_site"/>
</dbReference>
<sequence>MTAPHFSVPASRARATRLRRQRGISLIELMIGITIGLVLLTALASLYYANSLSRTEFAKSAEQVENGRYALEQIRREVELAGFFGVGSIARGATLAGPALCATDPAALGFDAGTTVPLALAGYAPGVVAPCLPDMSANSEVLVVRRVSTTAVAAPVPGVPYLQVSACPDDSVSFVFDASAAAAFPLRTKACDPGMRAELRQAVVRVFYLAGCDRCTNGGDGIPTLKMAELVNGAFQVRSVAQGVQDMHVRYGMDLDSNGSADCYVEDPGANNAAACAVVPGYDWTNALANWGNVTTVRVDVLARTLRPSGGQADNRTYDLGRAMASGPFNDGYKRHVYAQVARVVNVAGLREQ</sequence>
<gene>
    <name evidence="2" type="ORF">C7416_10387</name>
</gene>
<name>A0A2W7P2V9_9BURK</name>
<evidence type="ECO:0000256" key="1">
    <source>
        <dbReference type="SAM" id="Phobius"/>
    </source>
</evidence>
<dbReference type="PROSITE" id="PS00409">
    <property type="entry name" value="PROKAR_NTER_METHYL"/>
    <property type="match status" value="1"/>
</dbReference>
<proteinExistence type="predicted"/>
<dbReference type="InterPro" id="IPR032092">
    <property type="entry name" value="PilW"/>
</dbReference>
<evidence type="ECO:0000313" key="2">
    <source>
        <dbReference type="EMBL" id="PZX30361.1"/>
    </source>
</evidence>
<organism evidence="2 3">
    <name type="scientific">Cupriavidus phytorum</name>
    <dbReference type="NCBI Taxonomy" id="3024399"/>
    <lineage>
        <taxon>Bacteria</taxon>
        <taxon>Pseudomonadati</taxon>
        <taxon>Pseudomonadota</taxon>
        <taxon>Betaproteobacteria</taxon>
        <taxon>Burkholderiales</taxon>
        <taxon>Burkholderiaceae</taxon>
        <taxon>Cupriavidus</taxon>
    </lineage>
</organism>
<evidence type="ECO:0000313" key="3">
    <source>
        <dbReference type="Proteomes" id="UP000249638"/>
    </source>
</evidence>
<keyword evidence="1" id="KW-0472">Membrane</keyword>
<dbReference type="Proteomes" id="UP000249638">
    <property type="component" value="Unassembled WGS sequence"/>
</dbReference>
<dbReference type="GO" id="GO:0043683">
    <property type="term" value="P:type IV pilus assembly"/>
    <property type="evidence" value="ECO:0007669"/>
    <property type="project" value="InterPro"/>
</dbReference>
<keyword evidence="1" id="KW-1133">Transmembrane helix</keyword>
<reference evidence="2" key="1">
    <citation type="submission" date="2018-06" db="EMBL/GenBank/DDBJ databases">
        <title>Genomic Encyclopedia of Type Strains, Phase IV (KMG-V): Genome sequencing to study the core and pangenomes of soil and plant-associated prokaryotes.</title>
        <authorList>
            <person name="Whitman W."/>
        </authorList>
    </citation>
    <scope>NUCLEOTIDE SEQUENCE [LARGE SCALE GENOMIC DNA]</scope>
    <source>
        <strain evidence="2">MLR2-44</strain>
    </source>
</reference>
<comment type="caution">
    <text evidence="2">The sequence shown here is derived from an EMBL/GenBank/DDBJ whole genome shotgun (WGS) entry which is preliminary data.</text>
</comment>
<accession>A0A2W7P2V9</accession>